<comment type="caution">
    <text evidence="2">The sequence shown here is derived from an EMBL/GenBank/DDBJ whole genome shotgun (WGS) entry which is preliminary data.</text>
</comment>
<dbReference type="Gene3D" id="3.40.50.11190">
    <property type="match status" value="1"/>
</dbReference>
<dbReference type="GO" id="GO:0016787">
    <property type="term" value="F:hydrolase activity"/>
    <property type="evidence" value="ECO:0007669"/>
    <property type="project" value="UniProtKB-KW"/>
</dbReference>
<dbReference type="InterPro" id="IPR020023">
    <property type="entry name" value="PseG"/>
</dbReference>
<keyword evidence="3" id="KW-1185">Reference proteome</keyword>
<dbReference type="EMBL" id="BMDD01000008">
    <property type="protein sequence ID" value="GGH86995.1"/>
    <property type="molecule type" value="Genomic_DNA"/>
</dbReference>
<organism evidence="2 3">
    <name type="scientific">Saccharibacillus endophyticus</name>
    <dbReference type="NCBI Taxonomy" id="2060666"/>
    <lineage>
        <taxon>Bacteria</taxon>
        <taxon>Bacillati</taxon>
        <taxon>Bacillota</taxon>
        <taxon>Bacilli</taxon>
        <taxon>Bacillales</taxon>
        <taxon>Paenibacillaceae</taxon>
        <taxon>Saccharibacillus</taxon>
    </lineage>
</organism>
<dbReference type="InterPro" id="IPR007235">
    <property type="entry name" value="Glyco_trans_28_C"/>
</dbReference>
<gene>
    <name evidence="2" type="primary">rkpO</name>
    <name evidence="2" type="ORF">GCM10007362_48080</name>
</gene>
<keyword evidence="2" id="KW-0378">Hydrolase</keyword>
<dbReference type="Pfam" id="PF04101">
    <property type="entry name" value="Glyco_tran_28_C"/>
    <property type="match status" value="1"/>
</dbReference>
<accession>A0ABQ2A8R6</accession>
<dbReference type="SUPFAM" id="SSF53756">
    <property type="entry name" value="UDP-Glycosyltransferase/glycogen phosphorylase"/>
    <property type="match status" value="1"/>
</dbReference>
<protein>
    <submittedName>
        <fullName evidence="2">UDP-2,4-diacetamido-2,4, 6-trideoxy-beta-L-altropyranose hydrolase</fullName>
    </submittedName>
</protein>
<evidence type="ECO:0000259" key="1">
    <source>
        <dbReference type="Pfam" id="PF04101"/>
    </source>
</evidence>
<name>A0ABQ2A8R6_9BACL</name>
<dbReference type="NCBIfam" id="TIGR03590">
    <property type="entry name" value="PseG"/>
    <property type="match status" value="1"/>
</dbReference>
<feature type="domain" description="Glycosyl transferase family 28 C-terminal" evidence="1">
    <location>
        <begin position="184"/>
        <end position="328"/>
    </location>
</feature>
<sequence length="352" mass="40720">MERIVFRVSASPLMGIGHFMRCFTLGRMLKPFYAHIHFLCNYDFPEQLSDMILREGFFLSLLKSEGGSVFHVKKDAEEVAALLEDLHPKWLVIDHYQIGSSWEKKVRSYVGFILVIDDLADRLHDCDVLLDQNLYPNLESRYEGLIPYASRALLGPAYLLLKPEFYRQEIPTVRREIKKVMVNFGGSDPTDEITKVLEMLSRHNDELKEFFFYIIGGPSNLREKEIRHRCEQLENAVYFAHIEMEKLLGSIDLAIGAGGITMWERCFMGVPAGVIIVAENQIEAVKEAARKEVIWNLGLSHEVSQETLLQFLRERLKHPDKNARMSENCFKIMQPLYQNEEHPVVTIMREAL</sequence>
<dbReference type="Gene3D" id="3.40.50.2000">
    <property type="entry name" value="Glycogen Phosphorylase B"/>
    <property type="match status" value="1"/>
</dbReference>
<dbReference type="RefSeq" id="WP_172247692.1">
    <property type="nucleotide sequence ID" value="NZ_BMDD01000008.1"/>
</dbReference>
<evidence type="ECO:0000313" key="2">
    <source>
        <dbReference type="EMBL" id="GGH86995.1"/>
    </source>
</evidence>
<proteinExistence type="predicted"/>
<reference evidence="3" key="1">
    <citation type="journal article" date="2019" name="Int. J. Syst. Evol. Microbiol.">
        <title>The Global Catalogue of Microorganisms (GCM) 10K type strain sequencing project: providing services to taxonomists for standard genome sequencing and annotation.</title>
        <authorList>
            <consortium name="The Broad Institute Genomics Platform"/>
            <consortium name="The Broad Institute Genome Sequencing Center for Infectious Disease"/>
            <person name="Wu L."/>
            <person name="Ma J."/>
        </authorList>
    </citation>
    <scope>NUCLEOTIDE SEQUENCE [LARGE SCALE GENOMIC DNA]</scope>
    <source>
        <strain evidence="3">CCM 8702</strain>
    </source>
</reference>
<dbReference type="Proteomes" id="UP000605427">
    <property type="component" value="Unassembled WGS sequence"/>
</dbReference>
<evidence type="ECO:0000313" key="3">
    <source>
        <dbReference type="Proteomes" id="UP000605427"/>
    </source>
</evidence>